<sequence>MRVAWKLFAVLTLFYAVLDAVYFFVGGEELGVIAIGLSALLALLIGYYLWFIDRRSGGVLPEDNDLGEISDSAGELGFYSPHSWWPLPLGLSICTAGLGLIIGWWLTIIGVGALLISVIGFSLEYEKPSISTH</sequence>
<evidence type="ECO:0000256" key="7">
    <source>
        <dbReference type="SAM" id="Phobius"/>
    </source>
</evidence>
<evidence type="ECO:0000256" key="1">
    <source>
        <dbReference type="ARBA" id="ARBA00004651"/>
    </source>
</evidence>
<name>A0A6J7QT50_9ZZZZ</name>
<evidence type="ECO:0000313" key="8">
    <source>
        <dbReference type="EMBL" id="CAB4593676.1"/>
    </source>
</evidence>
<dbReference type="Pfam" id="PF12270">
    <property type="entry name" value="Cyt_c_ox_IV"/>
    <property type="match status" value="1"/>
</dbReference>
<evidence type="ECO:0000256" key="6">
    <source>
        <dbReference type="ARBA" id="ARBA00047816"/>
    </source>
</evidence>
<feature type="transmembrane region" description="Helical" evidence="7">
    <location>
        <begin position="98"/>
        <end position="123"/>
    </location>
</feature>
<dbReference type="GO" id="GO:0022900">
    <property type="term" value="P:electron transport chain"/>
    <property type="evidence" value="ECO:0007669"/>
    <property type="project" value="InterPro"/>
</dbReference>
<dbReference type="EMBL" id="CAFBOI010000052">
    <property type="protein sequence ID" value="CAB4978001.1"/>
    <property type="molecule type" value="Genomic_DNA"/>
</dbReference>
<keyword evidence="2" id="KW-1003">Cell membrane</keyword>
<dbReference type="GO" id="GO:0005886">
    <property type="term" value="C:plasma membrane"/>
    <property type="evidence" value="ECO:0007669"/>
    <property type="project" value="UniProtKB-SubCell"/>
</dbReference>
<dbReference type="GO" id="GO:0004129">
    <property type="term" value="F:cytochrome-c oxidase activity"/>
    <property type="evidence" value="ECO:0007669"/>
    <property type="project" value="UniProtKB-EC"/>
</dbReference>
<gene>
    <name evidence="8" type="ORF">UFOPK1791_00705</name>
    <name evidence="9" type="ORF">UFOPK2312_00553</name>
    <name evidence="10" type="ORF">UFOPK3948_00579</name>
    <name evidence="11" type="ORF">UFOPK4113_00751</name>
</gene>
<evidence type="ECO:0000256" key="3">
    <source>
        <dbReference type="ARBA" id="ARBA00022692"/>
    </source>
</evidence>
<evidence type="ECO:0000256" key="2">
    <source>
        <dbReference type="ARBA" id="ARBA00022475"/>
    </source>
</evidence>
<keyword evidence="3 7" id="KW-0812">Transmembrane</keyword>
<evidence type="ECO:0000313" key="11">
    <source>
        <dbReference type="EMBL" id="CAB5019759.1"/>
    </source>
</evidence>
<dbReference type="PIRSF" id="PIRSF017385">
    <property type="entry name" value="CtaF"/>
    <property type="match status" value="1"/>
</dbReference>
<dbReference type="EMBL" id="CAEZWY010000046">
    <property type="protein sequence ID" value="CAB4670756.1"/>
    <property type="molecule type" value="Genomic_DNA"/>
</dbReference>
<comment type="subcellular location">
    <subcellularLocation>
        <location evidence="1">Cell membrane</location>
        <topology evidence="1">Multi-pass membrane protein</topology>
    </subcellularLocation>
</comment>
<dbReference type="InterPro" id="IPR021050">
    <property type="entry name" value="Cyt_c_oxidase_su4_actinobac"/>
</dbReference>
<organism evidence="11">
    <name type="scientific">freshwater metagenome</name>
    <dbReference type="NCBI Taxonomy" id="449393"/>
    <lineage>
        <taxon>unclassified sequences</taxon>
        <taxon>metagenomes</taxon>
        <taxon>ecological metagenomes</taxon>
    </lineage>
</organism>
<protein>
    <submittedName>
        <fullName evidence="11">Unannotated protein</fullName>
    </submittedName>
</protein>
<proteinExistence type="predicted"/>
<dbReference type="EMBL" id="CAFBPL010000102">
    <property type="protein sequence ID" value="CAB5019759.1"/>
    <property type="molecule type" value="Genomic_DNA"/>
</dbReference>
<evidence type="ECO:0000313" key="9">
    <source>
        <dbReference type="EMBL" id="CAB4670756.1"/>
    </source>
</evidence>
<feature type="transmembrane region" description="Helical" evidence="7">
    <location>
        <begin position="7"/>
        <end position="25"/>
    </location>
</feature>
<feature type="transmembrane region" description="Helical" evidence="7">
    <location>
        <begin position="31"/>
        <end position="50"/>
    </location>
</feature>
<keyword evidence="5 7" id="KW-0472">Membrane</keyword>
<keyword evidence="4 7" id="KW-1133">Transmembrane helix</keyword>
<dbReference type="EMBL" id="CAEZUF010000060">
    <property type="protein sequence ID" value="CAB4593676.1"/>
    <property type="molecule type" value="Genomic_DNA"/>
</dbReference>
<evidence type="ECO:0000256" key="4">
    <source>
        <dbReference type="ARBA" id="ARBA00022989"/>
    </source>
</evidence>
<accession>A0A6J7QT50</accession>
<comment type="catalytic activity">
    <reaction evidence="6">
        <text>4 Fe(II)-[cytochrome c] + O2 + 8 H(+)(in) = 4 Fe(III)-[cytochrome c] + 2 H2O + 4 H(+)(out)</text>
        <dbReference type="Rhea" id="RHEA:11436"/>
        <dbReference type="Rhea" id="RHEA-COMP:10350"/>
        <dbReference type="Rhea" id="RHEA-COMP:14399"/>
        <dbReference type="ChEBI" id="CHEBI:15377"/>
        <dbReference type="ChEBI" id="CHEBI:15378"/>
        <dbReference type="ChEBI" id="CHEBI:15379"/>
        <dbReference type="ChEBI" id="CHEBI:29033"/>
        <dbReference type="ChEBI" id="CHEBI:29034"/>
        <dbReference type="EC" id="7.1.1.9"/>
    </reaction>
</comment>
<dbReference type="AlphaFoldDB" id="A0A6J7QT50"/>
<evidence type="ECO:0000256" key="5">
    <source>
        <dbReference type="ARBA" id="ARBA00023136"/>
    </source>
</evidence>
<reference evidence="11" key="1">
    <citation type="submission" date="2020-05" db="EMBL/GenBank/DDBJ databases">
        <authorList>
            <person name="Chiriac C."/>
            <person name="Salcher M."/>
            <person name="Ghai R."/>
            <person name="Kavagutti S V."/>
        </authorList>
    </citation>
    <scope>NUCLEOTIDE SEQUENCE</scope>
</reference>
<evidence type="ECO:0000313" key="10">
    <source>
        <dbReference type="EMBL" id="CAB4978001.1"/>
    </source>
</evidence>